<dbReference type="InterPro" id="IPR017900">
    <property type="entry name" value="4Fe4S_Fe_S_CS"/>
</dbReference>
<dbReference type="GO" id="GO:0046872">
    <property type="term" value="F:metal ion binding"/>
    <property type="evidence" value="ECO:0007669"/>
    <property type="project" value="UniProtKB-KW"/>
</dbReference>
<dbReference type="Gene3D" id="3.30.70.20">
    <property type="match status" value="2"/>
</dbReference>
<dbReference type="PROSITE" id="PS51379">
    <property type="entry name" value="4FE4S_FER_2"/>
    <property type="match status" value="3"/>
</dbReference>
<dbReference type="Pfam" id="PF13247">
    <property type="entry name" value="Fer4_11"/>
    <property type="match status" value="1"/>
</dbReference>
<evidence type="ECO:0000256" key="2">
    <source>
        <dbReference type="ARBA" id="ARBA00022485"/>
    </source>
</evidence>
<dbReference type="eggNOG" id="COG1142">
    <property type="taxonomic scope" value="Bacteria"/>
</dbReference>
<feature type="domain" description="4Fe-4S ferredoxin-type" evidence="8">
    <location>
        <begin position="8"/>
        <end position="27"/>
    </location>
</feature>
<evidence type="ECO:0000256" key="1">
    <source>
        <dbReference type="ARBA" id="ARBA00022448"/>
    </source>
</evidence>
<feature type="domain" description="4Fe-4S ferredoxin-type" evidence="8">
    <location>
        <begin position="86"/>
        <end position="115"/>
    </location>
</feature>
<organism evidence="9 10">
    <name type="scientific">Pseudodesulfovibrio piezophilus (strain DSM 21447 / JCM 15486 / C1TLV30)</name>
    <name type="common">Desulfovibrio piezophilus</name>
    <dbReference type="NCBI Taxonomy" id="1322246"/>
    <lineage>
        <taxon>Bacteria</taxon>
        <taxon>Pseudomonadati</taxon>
        <taxon>Thermodesulfobacteriota</taxon>
        <taxon>Desulfovibrionia</taxon>
        <taxon>Desulfovibrionales</taxon>
        <taxon>Desulfovibrionaceae</taxon>
    </lineage>
</organism>
<keyword evidence="3" id="KW-0479">Metal-binding</keyword>
<keyword evidence="4" id="KW-0677">Repeat</keyword>
<dbReference type="RefSeq" id="WP_015416295.1">
    <property type="nucleotide sequence ID" value="NC_020409.1"/>
</dbReference>
<evidence type="ECO:0000256" key="4">
    <source>
        <dbReference type="ARBA" id="ARBA00022737"/>
    </source>
</evidence>
<sequence length="187" mass="20570">MPKSDENSIIYADTTKCVGCRQCELACAQAHSDCSLIEARAKGYELISRIRVIQVDSINVPMQCRQCEDAPCAHACPTGAIFQKDGIVRINEKQCVGCKICVMACPFGAIEVSREGYPAPEGVTNQGTAKKCNLCEHRNHPGKEPVCGCVEACPTHALKVIKLTEYRKRLMLSRAREIAHNHSMYEG</sequence>
<proteinExistence type="predicted"/>
<dbReference type="InterPro" id="IPR017896">
    <property type="entry name" value="4Fe4S_Fe-S-bd"/>
</dbReference>
<feature type="domain" description="4Fe-4S ferredoxin-type" evidence="8">
    <location>
        <begin position="54"/>
        <end position="85"/>
    </location>
</feature>
<dbReference type="PATRIC" id="fig|879567.3.peg.3260"/>
<reference evidence="10" key="2">
    <citation type="journal article" date="2013" name="Stand. Genomic Sci.">
        <title>Complete genome sequence of Desulfocapsa sulfexigens, a marine deltaproteobacterium specialized in disproportionating inorganic sulfur compounds.</title>
        <authorList>
            <person name="Finster K.W."/>
            <person name="Kjeldsen K.U."/>
            <person name="Kube M."/>
            <person name="Reinhardt R."/>
            <person name="Mussmann M."/>
            <person name="Amann R."/>
            <person name="Schreiber L."/>
        </authorList>
    </citation>
    <scope>NUCLEOTIDE SEQUENCE [LARGE SCALE GENOMIC DNA]</scope>
    <source>
        <strain evidence="10">DSM 10523 / SB164P1</strain>
    </source>
</reference>
<evidence type="ECO:0000256" key="3">
    <source>
        <dbReference type="ARBA" id="ARBA00022723"/>
    </source>
</evidence>
<name>M1WYB3_PSEP2</name>
<dbReference type="BioCyc" id="DPIE1322246:BN4_RS15185-MONOMER"/>
<evidence type="ECO:0000259" key="8">
    <source>
        <dbReference type="PROSITE" id="PS51379"/>
    </source>
</evidence>
<keyword evidence="10" id="KW-1185">Reference proteome</keyword>
<evidence type="ECO:0000313" key="10">
    <source>
        <dbReference type="Proteomes" id="UP000011724"/>
    </source>
</evidence>
<evidence type="ECO:0000313" key="9">
    <source>
        <dbReference type="EMBL" id="CCH50253.1"/>
    </source>
</evidence>
<keyword evidence="1" id="KW-0813">Transport</keyword>
<dbReference type="Proteomes" id="UP000011724">
    <property type="component" value="Chromosome"/>
</dbReference>
<dbReference type="EMBL" id="FO203427">
    <property type="protein sequence ID" value="CCH50253.1"/>
    <property type="molecule type" value="Genomic_DNA"/>
</dbReference>
<dbReference type="PANTHER" id="PTHR43177:SF5">
    <property type="entry name" value="ANAEROBIC DIMETHYL SULFOXIDE REDUCTASE CHAIN B-RELATED"/>
    <property type="match status" value="1"/>
</dbReference>
<reference evidence="9 10" key="1">
    <citation type="journal article" date="2013" name="PLoS ONE">
        <title>The first genomic and proteomic characterization of a deep-sea sulfate reducer: insights into the piezophilic lifestyle of Desulfovibrio piezophilus.</title>
        <authorList>
            <person name="Pradel N."/>
            <person name="Ji B."/>
            <person name="Gimenez G."/>
            <person name="Talla E."/>
            <person name="Lenoble P."/>
            <person name="Garel M."/>
            <person name="Tamburini C."/>
            <person name="Fourquet P."/>
            <person name="Lebrun R."/>
            <person name="Bertin P."/>
            <person name="Denis Y."/>
            <person name="Pophillat M."/>
            <person name="Barbe V."/>
            <person name="Ollivier B."/>
            <person name="Dolla A."/>
        </authorList>
    </citation>
    <scope>NUCLEOTIDE SEQUENCE [LARGE SCALE GENOMIC DNA]</scope>
    <source>
        <strain evidence="10">DSM 10523 / SB164P1</strain>
    </source>
</reference>
<keyword evidence="5" id="KW-0249">Electron transport</keyword>
<protein>
    <submittedName>
        <fullName evidence="9">Iron-sulfur protein</fullName>
    </submittedName>
</protein>
<keyword evidence="2" id="KW-0004">4Fe-4S</keyword>
<dbReference type="GO" id="GO:0051539">
    <property type="term" value="F:4 iron, 4 sulfur cluster binding"/>
    <property type="evidence" value="ECO:0007669"/>
    <property type="project" value="UniProtKB-KW"/>
</dbReference>
<dbReference type="AlphaFoldDB" id="M1WYB3"/>
<dbReference type="SUPFAM" id="SSF54862">
    <property type="entry name" value="4Fe-4S ferredoxins"/>
    <property type="match status" value="1"/>
</dbReference>
<dbReference type="STRING" id="1322246.BN4_20191"/>
<dbReference type="PANTHER" id="PTHR43177">
    <property type="entry name" value="PROTEIN NRFC"/>
    <property type="match status" value="1"/>
</dbReference>
<dbReference type="OrthoDB" id="9789030at2"/>
<evidence type="ECO:0000256" key="7">
    <source>
        <dbReference type="ARBA" id="ARBA00023014"/>
    </source>
</evidence>
<dbReference type="InterPro" id="IPR050954">
    <property type="entry name" value="ET_IronSulfur_Cluster-Binding"/>
</dbReference>
<keyword evidence="6" id="KW-0408">Iron</keyword>
<dbReference type="CDD" id="cd10554">
    <property type="entry name" value="HycB_like"/>
    <property type="match status" value="1"/>
</dbReference>
<accession>M1WYB3</accession>
<dbReference type="KEGG" id="dpi:BN4_20191"/>
<evidence type="ECO:0000256" key="5">
    <source>
        <dbReference type="ARBA" id="ARBA00022982"/>
    </source>
</evidence>
<dbReference type="PROSITE" id="PS00198">
    <property type="entry name" value="4FE4S_FER_1"/>
    <property type="match status" value="1"/>
</dbReference>
<evidence type="ECO:0000256" key="6">
    <source>
        <dbReference type="ARBA" id="ARBA00023004"/>
    </source>
</evidence>
<keyword evidence="7" id="KW-0411">Iron-sulfur</keyword>
<gene>
    <name evidence="9" type="primary">cooF</name>
    <name evidence="9" type="ordered locus">BN4_20191</name>
</gene>
<dbReference type="HOGENOM" id="CLU_043374_3_0_7"/>